<dbReference type="InParanoid" id="C8XC47"/>
<feature type="compositionally biased region" description="Acidic residues" evidence="10">
    <location>
        <begin position="1"/>
        <end position="14"/>
    </location>
</feature>
<dbReference type="GO" id="GO:0046872">
    <property type="term" value="F:metal ion binding"/>
    <property type="evidence" value="ECO:0007669"/>
    <property type="project" value="UniProtKB-KW"/>
</dbReference>
<dbReference type="AlphaFoldDB" id="C8XC47"/>
<sequence>MLDDSLDAAVDDSLDAPSAGPGHDPDEELATPRIPSLDDDRILALELVRATEAAAIACARFLGRGDDDEVDGAATDAMRPVLGTIPMRGVVVIGEGEKDESPMIYAGERIGSGQGPLVDVAIDPIDGAGLTAKGLPNAISVIALADRGAMFDPGPCVYMDKVVVGPELADVLDIAAPVEDTVRAIARTRGVDVRDVTVALLDRPRHADLARRIRSTGARIMFLLDGDLVGALLALTDESEIDLAVGIGGAPEGVIAACAVKCLGGAIYGKLAPRTTGEARQARDLGLHPDAILTTDDLVKGNNAYLVATGVTSGELLRGVRFARDTAITQTLSMRSSSGAIRTIETKHRLSTSMLLPSTSPNSTPA</sequence>
<dbReference type="EMBL" id="CP001737">
    <property type="protein sequence ID" value="ACV81441.1"/>
    <property type="molecule type" value="Genomic_DNA"/>
</dbReference>
<dbReference type="GO" id="GO:0005829">
    <property type="term" value="C:cytosol"/>
    <property type="evidence" value="ECO:0007669"/>
    <property type="project" value="TreeGrafter"/>
</dbReference>
<evidence type="ECO:0000313" key="12">
    <source>
        <dbReference type="Proteomes" id="UP000002218"/>
    </source>
</evidence>
<dbReference type="Gene3D" id="3.30.540.10">
    <property type="entry name" value="Fructose-1,6-Bisphosphatase, subunit A, domain 1"/>
    <property type="match status" value="1"/>
</dbReference>
<feature type="binding site" evidence="9">
    <location>
        <position position="71"/>
    </location>
    <ligand>
        <name>Mn(2+)</name>
        <dbReference type="ChEBI" id="CHEBI:29035"/>
        <label>1</label>
    </ligand>
</feature>
<dbReference type="GO" id="GO:0006094">
    <property type="term" value="P:gluconeogenesis"/>
    <property type="evidence" value="ECO:0007669"/>
    <property type="project" value="UniProtKB-UniPathway"/>
</dbReference>
<dbReference type="SUPFAM" id="SSF56655">
    <property type="entry name" value="Carbohydrate phosphatase"/>
    <property type="match status" value="1"/>
</dbReference>
<dbReference type="UniPathway" id="UPA00138"/>
<dbReference type="RefSeq" id="WP_015750248.1">
    <property type="nucleotide sequence ID" value="NC_013235.1"/>
</dbReference>
<feature type="binding site" evidence="9">
    <location>
        <position position="123"/>
    </location>
    <ligand>
        <name>Mn(2+)</name>
        <dbReference type="ChEBI" id="CHEBI:29035"/>
        <label>2</label>
    </ligand>
</feature>
<name>C8XC47_NAKMY</name>
<evidence type="ECO:0000256" key="2">
    <source>
        <dbReference type="ARBA" id="ARBA00004742"/>
    </source>
</evidence>
<feature type="binding site" evidence="9">
    <location>
        <position position="95"/>
    </location>
    <ligand>
        <name>Mn(2+)</name>
        <dbReference type="ChEBI" id="CHEBI:29035"/>
        <label>1</label>
    </ligand>
</feature>
<evidence type="ECO:0000313" key="11">
    <source>
        <dbReference type="EMBL" id="ACV81441.1"/>
    </source>
</evidence>
<dbReference type="PANTHER" id="PTHR30447">
    <property type="entry name" value="FRUCTOSE-1,6-BISPHOSPHATASE CLASS 2"/>
    <property type="match status" value="1"/>
</dbReference>
<keyword evidence="12" id="KW-1185">Reference proteome</keyword>
<dbReference type="KEGG" id="nml:Namu_5172"/>
<dbReference type="PANTHER" id="PTHR30447:SF0">
    <property type="entry name" value="FRUCTOSE-1,6-BISPHOSPHATASE 1 CLASS 2-RELATED"/>
    <property type="match status" value="1"/>
</dbReference>
<feature type="region of interest" description="Disordered" evidence="10">
    <location>
        <begin position="1"/>
        <end position="35"/>
    </location>
</feature>
<comment type="cofactor">
    <cofactor evidence="9">
        <name>Mn(2+)</name>
        <dbReference type="ChEBI" id="CHEBI:29035"/>
    </cofactor>
</comment>
<dbReference type="InterPro" id="IPR004464">
    <property type="entry name" value="FBPase_class-2/SBPase"/>
</dbReference>
<feature type="binding site" evidence="9">
    <location>
        <position position="126"/>
    </location>
    <ligand>
        <name>Mn(2+)</name>
        <dbReference type="ChEBI" id="CHEBI:29035"/>
        <label>2</label>
    </ligand>
</feature>
<evidence type="ECO:0000256" key="6">
    <source>
        <dbReference type="ARBA" id="ARBA00023211"/>
    </source>
</evidence>
<keyword evidence="6 9" id="KW-0464">Manganese</keyword>
<comment type="pathway">
    <text evidence="2">Carbohydrate biosynthesis; gluconeogenesis.</text>
</comment>
<evidence type="ECO:0000256" key="4">
    <source>
        <dbReference type="ARBA" id="ARBA00022723"/>
    </source>
</evidence>
<reference evidence="12" key="1">
    <citation type="submission" date="2009-09" db="EMBL/GenBank/DDBJ databases">
        <title>The complete genome of Nakamurella multipartita DSM 44233.</title>
        <authorList>
            <consortium name="US DOE Joint Genome Institute (JGI-PGF)"/>
            <person name="Lucas S."/>
            <person name="Copeland A."/>
            <person name="Lapidus A."/>
            <person name="Glavina del Rio T."/>
            <person name="Dalin E."/>
            <person name="Tice H."/>
            <person name="Bruce D."/>
            <person name="Goodwin L."/>
            <person name="Pitluck S."/>
            <person name="Kyrpides N."/>
            <person name="Mavromatis K."/>
            <person name="Ivanova N."/>
            <person name="Ovchinnikova G."/>
            <person name="Sims D."/>
            <person name="Meincke L."/>
            <person name="Brettin T."/>
            <person name="Detter J.C."/>
            <person name="Han C."/>
            <person name="Larimer F."/>
            <person name="Land M."/>
            <person name="Hauser L."/>
            <person name="Markowitz V."/>
            <person name="Cheng J.-F."/>
            <person name="Hugenholtz P."/>
            <person name="Woyke T."/>
            <person name="Wu D."/>
            <person name="Klenk H.-P."/>
            <person name="Eisen J.A."/>
        </authorList>
    </citation>
    <scope>NUCLEOTIDE SEQUENCE [LARGE SCALE GENOMIC DNA]</scope>
    <source>
        <strain evidence="12">ATCC 700099 / DSM 44233 / CIP 104796 / JCM 9543 / NBRC 105858 / Y-104</strain>
    </source>
</reference>
<reference evidence="11 12" key="2">
    <citation type="journal article" date="2010" name="Stand. Genomic Sci.">
        <title>Complete genome sequence of Nakamurella multipartita type strain (Y-104).</title>
        <authorList>
            <person name="Tice H."/>
            <person name="Mayilraj S."/>
            <person name="Sims D."/>
            <person name="Lapidus A."/>
            <person name="Nolan M."/>
            <person name="Lucas S."/>
            <person name="Glavina Del Rio T."/>
            <person name="Copeland A."/>
            <person name="Cheng J.F."/>
            <person name="Meincke L."/>
            <person name="Bruce D."/>
            <person name="Goodwin L."/>
            <person name="Pitluck S."/>
            <person name="Ivanova N."/>
            <person name="Mavromatis K."/>
            <person name="Ovchinnikova G."/>
            <person name="Pati A."/>
            <person name="Chen A."/>
            <person name="Palaniappan K."/>
            <person name="Land M."/>
            <person name="Hauser L."/>
            <person name="Chang Y.J."/>
            <person name="Jeffries C.D."/>
            <person name="Detter J.C."/>
            <person name="Brettin T."/>
            <person name="Rohde M."/>
            <person name="Goker M."/>
            <person name="Bristow J."/>
            <person name="Eisen J.A."/>
            <person name="Markowitz V."/>
            <person name="Hugenholtz P."/>
            <person name="Kyrpides N.C."/>
            <person name="Klenk H.P."/>
            <person name="Chen F."/>
        </authorList>
    </citation>
    <scope>NUCLEOTIDE SEQUENCE [LARGE SCALE GENOMIC DNA]</scope>
    <source>
        <strain evidence="12">ATCC 700099 / DSM 44233 / CIP 104796 / JCM 9543 / NBRC 105858 / Y-104</strain>
    </source>
</reference>
<dbReference type="Proteomes" id="UP000002218">
    <property type="component" value="Chromosome"/>
</dbReference>
<dbReference type="GO" id="GO:0006071">
    <property type="term" value="P:glycerol metabolic process"/>
    <property type="evidence" value="ECO:0007669"/>
    <property type="project" value="InterPro"/>
</dbReference>
<dbReference type="Pfam" id="PF03320">
    <property type="entry name" value="FBPase_glpX"/>
    <property type="match status" value="1"/>
</dbReference>
<dbReference type="HOGENOM" id="CLU_054938_0_0_11"/>
<dbReference type="GO" id="GO:0042132">
    <property type="term" value="F:fructose 1,6-bisphosphate 1-phosphatase activity"/>
    <property type="evidence" value="ECO:0007669"/>
    <property type="project" value="UniProtKB-EC"/>
</dbReference>
<accession>C8XC47</accession>
<dbReference type="GO" id="GO:0030388">
    <property type="term" value="P:fructose 1,6-bisphosphate metabolic process"/>
    <property type="evidence" value="ECO:0007669"/>
    <property type="project" value="TreeGrafter"/>
</dbReference>
<keyword evidence="5 11" id="KW-0378">Hydrolase</keyword>
<dbReference type="CDD" id="cd01516">
    <property type="entry name" value="FBPase_glpX"/>
    <property type="match status" value="1"/>
</dbReference>
<evidence type="ECO:0000256" key="10">
    <source>
        <dbReference type="SAM" id="MobiDB-lite"/>
    </source>
</evidence>
<gene>
    <name evidence="11" type="ordered locus">Namu_5172</name>
</gene>
<comment type="catalytic activity">
    <reaction evidence="1">
        <text>beta-D-fructose 1,6-bisphosphate + H2O = beta-D-fructose 6-phosphate + phosphate</text>
        <dbReference type="Rhea" id="RHEA:11064"/>
        <dbReference type="ChEBI" id="CHEBI:15377"/>
        <dbReference type="ChEBI" id="CHEBI:32966"/>
        <dbReference type="ChEBI" id="CHEBI:43474"/>
        <dbReference type="ChEBI" id="CHEBI:57634"/>
        <dbReference type="EC" id="3.1.3.11"/>
    </reaction>
</comment>
<dbReference type="STRING" id="479431.Namu_5172"/>
<evidence type="ECO:0000256" key="8">
    <source>
        <dbReference type="PIRNR" id="PIRNR004532"/>
    </source>
</evidence>
<keyword evidence="4 9" id="KW-0479">Metal-binding</keyword>
<dbReference type="OrthoDB" id="9779353at2"/>
<dbReference type="eggNOG" id="COG1494">
    <property type="taxonomic scope" value="Bacteria"/>
</dbReference>
<evidence type="ECO:0000256" key="7">
    <source>
        <dbReference type="ARBA" id="ARBA00023277"/>
    </source>
</evidence>
<dbReference type="Gene3D" id="3.40.190.90">
    <property type="match status" value="1"/>
</dbReference>
<dbReference type="PIRSF" id="PIRSF004532">
    <property type="entry name" value="GlpX"/>
    <property type="match status" value="1"/>
</dbReference>
<evidence type="ECO:0000256" key="1">
    <source>
        <dbReference type="ARBA" id="ARBA00001273"/>
    </source>
</evidence>
<keyword evidence="7 8" id="KW-0119">Carbohydrate metabolism</keyword>
<feature type="binding site" evidence="9">
    <location>
        <position position="252"/>
    </location>
    <ligand>
        <name>Mn(2+)</name>
        <dbReference type="ChEBI" id="CHEBI:29035"/>
        <label>2</label>
    </ligand>
</feature>
<evidence type="ECO:0000256" key="9">
    <source>
        <dbReference type="PIRSR" id="PIRSR004532-1"/>
    </source>
</evidence>
<proteinExistence type="inferred from homology"/>
<evidence type="ECO:0000256" key="5">
    <source>
        <dbReference type="ARBA" id="ARBA00022801"/>
    </source>
</evidence>
<evidence type="ECO:0000256" key="3">
    <source>
        <dbReference type="ARBA" id="ARBA00008989"/>
    </source>
</evidence>
<organism evidence="11 12">
    <name type="scientific">Nakamurella multipartita (strain ATCC 700099 / DSM 44233 / CIP 104796 / JCM 9543 / NBRC 105858 / Y-104)</name>
    <name type="common">Microsphaera multipartita</name>
    <dbReference type="NCBI Taxonomy" id="479431"/>
    <lineage>
        <taxon>Bacteria</taxon>
        <taxon>Bacillati</taxon>
        <taxon>Actinomycetota</taxon>
        <taxon>Actinomycetes</taxon>
        <taxon>Nakamurellales</taxon>
        <taxon>Nakamurellaceae</taxon>
        <taxon>Nakamurella</taxon>
    </lineage>
</organism>
<dbReference type="NCBIfam" id="TIGR00330">
    <property type="entry name" value="glpX"/>
    <property type="match status" value="1"/>
</dbReference>
<protein>
    <recommendedName>
        <fullName evidence="8">Fructose-1,6-bisphosphatase</fullName>
    </recommendedName>
</protein>
<comment type="similarity">
    <text evidence="3 8">Belongs to the FBPase class 2 family.</text>
</comment>